<accession>A0A448X3J3</accession>
<feature type="compositionally biased region" description="Polar residues" evidence="1">
    <location>
        <begin position="116"/>
        <end position="128"/>
    </location>
</feature>
<feature type="region of interest" description="Disordered" evidence="1">
    <location>
        <begin position="1"/>
        <end position="27"/>
    </location>
</feature>
<dbReference type="Proteomes" id="UP000784294">
    <property type="component" value="Unassembled WGS sequence"/>
</dbReference>
<evidence type="ECO:0000313" key="3">
    <source>
        <dbReference type="Proteomes" id="UP000784294"/>
    </source>
</evidence>
<feature type="region of interest" description="Disordered" evidence="1">
    <location>
        <begin position="253"/>
        <end position="299"/>
    </location>
</feature>
<comment type="caution">
    <text evidence="2">The sequence shown here is derived from an EMBL/GenBank/DDBJ whole genome shotgun (WGS) entry which is preliminary data.</text>
</comment>
<protein>
    <submittedName>
        <fullName evidence="2">Uncharacterized protein</fullName>
    </submittedName>
</protein>
<feature type="compositionally biased region" description="Acidic residues" evidence="1">
    <location>
        <begin position="267"/>
        <end position="285"/>
    </location>
</feature>
<dbReference type="EMBL" id="CAAALY010084250">
    <property type="protein sequence ID" value="VEL27008.1"/>
    <property type="molecule type" value="Genomic_DNA"/>
</dbReference>
<evidence type="ECO:0000256" key="1">
    <source>
        <dbReference type="SAM" id="MobiDB-lite"/>
    </source>
</evidence>
<sequence>STVDSPRHSSIGSSAPSNRLSGRPETTGSPVYPLVCPPAEEAQACWSRCSGVMGLEPAVISASGQLYHLLVVPVGLPGAWDTLAQVRLGLLRAYYWTAPSSRLADRARRRPVDAEWSSSRQLLSSAPQNPHVPDPRRGGQAVSVALVANAQRLEQSCQEVGEPENAANWADRRLVAGWTNESTADLVTGTHAQHRLLGHIMAPLESSQPMKTEEEYSSTVKASFTPSEPVEMSREFGKDEMERGELTEMELHREAKGGEAEQREALEDLEPREEMEEDVDELEEMREERKARQQAAVKATGDPIEITLAQLMRLEAYAACIL</sequence>
<feature type="non-terminal residue" evidence="2">
    <location>
        <position position="1"/>
    </location>
</feature>
<proteinExistence type="predicted"/>
<feature type="region of interest" description="Disordered" evidence="1">
    <location>
        <begin position="116"/>
        <end position="139"/>
    </location>
</feature>
<reference evidence="2" key="1">
    <citation type="submission" date="2018-11" db="EMBL/GenBank/DDBJ databases">
        <authorList>
            <consortium name="Pathogen Informatics"/>
        </authorList>
    </citation>
    <scope>NUCLEOTIDE SEQUENCE</scope>
</reference>
<organism evidence="2 3">
    <name type="scientific">Protopolystoma xenopodis</name>
    <dbReference type="NCBI Taxonomy" id="117903"/>
    <lineage>
        <taxon>Eukaryota</taxon>
        <taxon>Metazoa</taxon>
        <taxon>Spiralia</taxon>
        <taxon>Lophotrochozoa</taxon>
        <taxon>Platyhelminthes</taxon>
        <taxon>Monogenea</taxon>
        <taxon>Polyopisthocotylea</taxon>
        <taxon>Polystomatidea</taxon>
        <taxon>Polystomatidae</taxon>
        <taxon>Protopolystoma</taxon>
    </lineage>
</organism>
<keyword evidence="3" id="KW-1185">Reference proteome</keyword>
<feature type="compositionally biased region" description="Basic and acidic residues" evidence="1">
    <location>
        <begin position="253"/>
        <end position="266"/>
    </location>
</feature>
<evidence type="ECO:0000313" key="2">
    <source>
        <dbReference type="EMBL" id="VEL27008.1"/>
    </source>
</evidence>
<name>A0A448X3J3_9PLAT</name>
<dbReference type="AlphaFoldDB" id="A0A448X3J3"/>
<gene>
    <name evidence="2" type="ORF">PXEA_LOCUS20448</name>
</gene>